<organism evidence="7 8">
    <name type="scientific">Mesorhizobium caraganae</name>
    <dbReference type="NCBI Taxonomy" id="483206"/>
    <lineage>
        <taxon>Bacteria</taxon>
        <taxon>Pseudomonadati</taxon>
        <taxon>Pseudomonadota</taxon>
        <taxon>Alphaproteobacteria</taxon>
        <taxon>Hyphomicrobiales</taxon>
        <taxon>Phyllobacteriaceae</taxon>
        <taxon>Mesorhizobium</taxon>
    </lineage>
</organism>
<dbReference type="InterPro" id="IPR036318">
    <property type="entry name" value="FAD-bd_PCMH-like_sf"/>
</dbReference>
<evidence type="ECO:0000256" key="4">
    <source>
        <dbReference type="ARBA" id="ARBA00022827"/>
    </source>
</evidence>
<dbReference type="PANTHER" id="PTHR42973:SF39">
    <property type="entry name" value="FAD-BINDING PCMH-TYPE DOMAIN-CONTAINING PROTEIN"/>
    <property type="match status" value="1"/>
</dbReference>
<keyword evidence="5" id="KW-0560">Oxidoreductase</keyword>
<name>A0ABV1Z7H4_9HYPH</name>
<evidence type="ECO:0000313" key="8">
    <source>
        <dbReference type="Proteomes" id="UP001433071"/>
    </source>
</evidence>
<dbReference type="InterPro" id="IPR006093">
    <property type="entry name" value="Oxy_OxRdtase_FAD_BS"/>
</dbReference>
<keyword evidence="3" id="KW-0285">Flavoprotein</keyword>
<sequence>MSDVLRRKLALAKCRGPLIMPGDRDYDRARRVWNGVVDRKPAAVLYAENVDDVRKAIDIATSCDAVLAVRAGGHSFPGLSTCDAGLLLDLSQLNSTRLNTGAGTVEAGGGAMLRDLDGATVSKGYVVPAGVISHTGVAGLTLGGGMGRISRAYGLTIDSLIGAEIVTAIGSVTWIDADSDPELFWGIRGGGGNFGVVTRFKFKLRQLGLVSVGQWSYPVASARRAIAVLGELAQQRPREFSVAFTLASMSLGVTAVWIGDSRHAERMLSPFGELAGAGEGTMGAMPFIELQSRNDVHFAWSRRYYAKGGFWRDISGEAVDAMVQQITTAPTPDSELYVTQLGGAVSDVPEDATAYSGRQAGYYWIAEPVWDNPADDERCIAWGRAAAEQMADPSIQANYINEQADTAIASGAYGAVKYDRLRRLKSRLDPTNRFRLNQNIVPLAAAPR</sequence>
<dbReference type="EMBL" id="JAMYQB010000029">
    <property type="protein sequence ID" value="MER9407765.1"/>
    <property type="molecule type" value="Genomic_DNA"/>
</dbReference>
<dbReference type="SUPFAM" id="SSF56176">
    <property type="entry name" value="FAD-binding/transporter-associated domain-like"/>
    <property type="match status" value="1"/>
</dbReference>
<dbReference type="PANTHER" id="PTHR42973">
    <property type="entry name" value="BINDING OXIDOREDUCTASE, PUTATIVE (AFU_ORTHOLOGUE AFUA_1G17690)-RELATED"/>
    <property type="match status" value="1"/>
</dbReference>
<evidence type="ECO:0000259" key="6">
    <source>
        <dbReference type="PROSITE" id="PS51387"/>
    </source>
</evidence>
<evidence type="ECO:0000256" key="1">
    <source>
        <dbReference type="ARBA" id="ARBA00001974"/>
    </source>
</evidence>
<proteinExistence type="inferred from homology"/>
<accession>A0ABV1Z7H4</accession>
<dbReference type="PROSITE" id="PS00862">
    <property type="entry name" value="OX2_COVAL_FAD"/>
    <property type="match status" value="1"/>
</dbReference>
<dbReference type="InterPro" id="IPR006094">
    <property type="entry name" value="Oxid_FAD_bind_N"/>
</dbReference>
<dbReference type="InterPro" id="IPR050416">
    <property type="entry name" value="FAD-linked_Oxidoreductase"/>
</dbReference>
<dbReference type="Gene3D" id="3.30.43.10">
    <property type="entry name" value="Uridine Diphospho-n-acetylenolpyruvylglucosamine Reductase, domain 2"/>
    <property type="match status" value="1"/>
</dbReference>
<evidence type="ECO:0000256" key="2">
    <source>
        <dbReference type="ARBA" id="ARBA00005466"/>
    </source>
</evidence>
<keyword evidence="4" id="KW-0274">FAD</keyword>
<gene>
    <name evidence="7" type="ORF">NKI36_27505</name>
</gene>
<keyword evidence="8" id="KW-1185">Reference proteome</keyword>
<comment type="caution">
    <text evidence="7">The sequence shown here is derived from an EMBL/GenBank/DDBJ whole genome shotgun (WGS) entry which is preliminary data.</text>
</comment>
<feature type="domain" description="FAD-binding PCMH-type" evidence="6">
    <location>
        <begin position="37"/>
        <end position="207"/>
    </location>
</feature>
<evidence type="ECO:0000256" key="3">
    <source>
        <dbReference type="ARBA" id="ARBA00022630"/>
    </source>
</evidence>
<dbReference type="Proteomes" id="UP001433071">
    <property type="component" value="Unassembled WGS sequence"/>
</dbReference>
<dbReference type="Pfam" id="PF01565">
    <property type="entry name" value="FAD_binding_4"/>
    <property type="match status" value="1"/>
</dbReference>
<dbReference type="Gene3D" id="3.30.465.10">
    <property type="match status" value="1"/>
</dbReference>
<dbReference type="Pfam" id="PF08031">
    <property type="entry name" value="BBE"/>
    <property type="match status" value="1"/>
</dbReference>
<dbReference type="InterPro" id="IPR016169">
    <property type="entry name" value="FAD-bd_PCMH_sub2"/>
</dbReference>
<protein>
    <submittedName>
        <fullName evidence="7">FAD-binding oxidoreductase</fullName>
    </submittedName>
</protein>
<evidence type="ECO:0000313" key="7">
    <source>
        <dbReference type="EMBL" id="MER9407765.1"/>
    </source>
</evidence>
<dbReference type="Gene3D" id="3.40.462.20">
    <property type="match status" value="1"/>
</dbReference>
<reference evidence="7 8" key="1">
    <citation type="journal article" date="2024" name="Proc. Natl. Acad. Sci. U.S.A.">
        <title>The evolutionary genomics of adaptation to stress in wild rhizobium bacteria.</title>
        <authorList>
            <person name="Kehlet-Delgado H."/>
            <person name="Montoya A.P."/>
            <person name="Jensen K.T."/>
            <person name="Wendlandt C.E."/>
            <person name="Dexheimer C."/>
            <person name="Roberts M."/>
            <person name="Torres Martinez L."/>
            <person name="Friesen M.L."/>
            <person name="Griffitts J.S."/>
            <person name="Porter S.S."/>
        </authorList>
    </citation>
    <scope>NUCLEOTIDE SEQUENCE [LARGE SCALE GENOMIC DNA]</scope>
    <source>
        <strain evidence="7 8">M0641</strain>
    </source>
</reference>
<evidence type="ECO:0000256" key="5">
    <source>
        <dbReference type="ARBA" id="ARBA00023002"/>
    </source>
</evidence>
<dbReference type="PROSITE" id="PS51387">
    <property type="entry name" value="FAD_PCMH"/>
    <property type="match status" value="1"/>
</dbReference>
<comment type="cofactor">
    <cofactor evidence="1">
        <name>FAD</name>
        <dbReference type="ChEBI" id="CHEBI:57692"/>
    </cofactor>
</comment>
<dbReference type="InterPro" id="IPR012951">
    <property type="entry name" value="BBE"/>
</dbReference>
<dbReference type="RefSeq" id="WP_352561772.1">
    <property type="nucleotide sequence ID" value="NZ_JAMYQB010000029.1"/>
</dbReference>
<dbReference type="InterPro" id="IPR016167">
    <property type="entry name" value="FAD-bd_PCMH_sub1"/>
</dbReference>
<comment type="similarity">
    <text evidence="2">Belongs to the oxygen-dependent FAD-linked oxidoreductase family.</text>
</comment>
<dbReference type="InterPro" id="IPR016166">
    <property type="entry name" value="FAD-bd_PCMH"/>
</dbReference>